<reference evidence="1" key="2">
    <citation type="journal article" date="2021" name="PeerJ">
        <title>Extensive microbial diversity within the chicken gut microbiome revealed by metagenomics and culture.</title>
        <authorList>
            <person name="Gilroy R."/>
            <person name="Ravi A."/>
            <person name="Getino M."/>
            <person name="Pursley I."/>
            <person name="Horton D.L."/>
            <person name="Alikhan N.F."/>
            <person name="Baker D."/>
            <person name="Gharbi K."/>
            <person name="Hall N."/>
            <person name="Watson M."/>
            <person name="Adriaenssens E.M."/>
            <person name="Foster-Nyarko E."/>
            <person name="Jarju S."/>
            <person name="Secka A."/>
            <person name="Antonio M."/>
            <person name="Oren A."/>
            <person name="Chaudhuri R.R."/>
            <person name="La Ragione R."/>
            <person name="Hildebrand F."/>
            <person name="Pallen M.J."/>
        </authorList>
    </citation>
    <scope>NUCLEOTIDE SEQUENCE</scope>
    <source>
        <strain evidence="1">B3-4054</strain>
    </source>
</reference>
<dbReference type="Proteomes" id="UP000823616">
    <property type="component" value="Unassembled WGS sequence"/>
</dbReference>
<gene>
    <name evidence="1" type="ORF">IAA96_01055</name>
</gene>
<dbReference type="AlphaFoldDB" id="A0A9D9EN85"/>
<evidence type="ECO:0000313" key="1">
    <source>
        <dbReference type="EMBL" id="MBO8449675.1"/>
    </source>
</evidence>
<organism evidence="1 2">
    <name type="scientific">Candidatus Avitreponema avistercoris</name>
    <dbReference type="NCBI Taxonomy" id="2840705"/>
    <lineage>
        <taxon>Bacteria</taxon>
        <taxon>Pseudomonadati</taxon>
        <taxon>Spirochaetota</taxon>
        <taxon>Spirochaetia</taxon>
        <taxon>Spirochaetales</taxon>
        <taxon>Candidatus Avitreponema</taxon>
    </lineage>
</organism>
<name>A0A9D9EN85_9SPIR</name>
<proteinExistence type="predicted"/>
<sequence>MKGIFTSAKDNTDGVTEIAGTAVKISELAGLALKIRSKDESFAIVMNPSVYQGILSDATAGEDVKLYKESLIRDKSIEGVKIVLDVAAPSATAA</sequence>
<comment type="caution">
    <text evidence="1">The sequence shown here is derived from an EMBL/GenBank/DDBJ whole genome shotgun (WGS) entry which is preliminary data.</text>
</comment>
<reference evidence="1" key="1">
    <citation type="submission" date="2020-10" db="EMBL/GenBank/DDBJ databases">
        <authorList>
            <person name="Gilroy R."/>
        </authorList>
    </citation>
    <scope>NUCLEOTIDE SEQUENCE</scope>
    <source>
        <strain evidence="1">B3-4054</strain>
    </source>
</reference>
<feature type="non-terminal residue" evidence="1">
    <location>
        <position position="94"/>
    </location>
</feature>
<dbReference type="EMBL" id="JADIMS010000014">
    <property type="protein sequence ID" value="MBO8449675.1"/>
    <property type="molecule type" value="Genomic_DNA"/>
</dbReference>
<accession>A0A9D9EN85</accession>
<protein>
    <submittedName>
        <fullName evidence="1">Uncharacterized protein</fullName>
    </submittedName>
</protein>
<evidence type="ECO:0000313" key="2">
    <source>
        <dbReference type="Proteomes" id="UP000823616"/>
    </source>
</evidence>